<name>A0A5B7SRP3_9FLAO</name>
<dbReference type="PANTHER" id="PTHR12526">
    <property type="entry name" value="GLYCOSYLTRANSFERASE"/>
    <property type="match status" value="1"/>
</dbReference>
<accession>A0A5B7SRP3</accession>
<dbReference type="EMBL" id="CP040710">
    <property type="protein sequence ID" value="QCW99677.1"/>
    <property type="molecule type" value="Genomic_DNA"/>
</dbReference>
<dbReference type="SUPFAM" id="SSF53756">
    <property type="entry name" value="UDP-Glycosyltransferase/glycogen phosphorylase"/>
    <property type="match status" value="1"/>
</dbReference>
<dbReference type="Gene3D" id="3.40.50.2000">
    <property type="entry name" value="Glycogen Phosphorylase B"/>
    <property type="match status" value="2"/>
</dbReference>
<dbReference type="InterPro" id="IPR028098">
    <property type="entry name" value="Glyco_trans_4-like_N"/>
</dbReference>
<dbReference type="AlphaFoldDB" id="A0A5B7SRP3"/>
<evidence type="ECO:0000313" key="3">
    <source>
        <dbReference type="EMBL" id="QCW99677.1"/>
    </source>
</evidence>
<dbReference type="KEGG" id="asag:FGM00_06030"/>
<dbReference type="Pfam" id="PF13477">
    <property type="entry name" value="Glyco_trans_4_2"/>
    <property type="match status" value="1"/>
</dbReference>
<reference evidence="3 4" key="1">
    <citation type="submission" date="2019-05" db="EMBL/GenBank/DDBJ databases">
        <title>Genome sequencing of F202Z8.</title>
        <authorList>
            <person name="Kwon Y.M."/>
        </authorList>
    </citation>
    <scope>NUCLEOTIDE SEQUENCE [LARGE SCALE GENOMIC DNA]</scope>
    <source>
        <strain evidence="3 4">F202Z8</strain>
    </source>
</reference>
<dbReference type="Pfam" id="PF00534">
    <property type="entry name" value="Glycos_transf_1"/>
    <property type="match status" value="1"/>
</dbReference>
<evidence type="ECO:0000259" key="2">
    <source>
        <dbReference type="Pfam" id="PF13477"/>
    </source>
</evidence>
<feature type="domain" description="Glycosyltransferase subfamily 4-like N-terminal" evidence="2">
    <location>
        <begin position="6"/>
        <end position="131"/>
    </location>
</feature>
<gene>
    <name evidence="3" type="ORF">FGM00_06030</name>
</gene>
<dbReference type="RefSeq" id="WP_138852030.1">
    <property type="nucleotide sequence ID" value="NZ_CP040710.1"/>
</dbReference>
<dbReference type="PANTHER" id="PTHR12526:SF638">
    <property type="entry name" value="SPORE COAT PROTEIN SA"/>
    <property type="match status" value="1"/>
</dbReference>
<dbReference type="InterPro" id="IPR001296">
    <property type="entry name" value="Glyco_trans_1"/>
</dbReference>
<sequence>MNKKIHICLVGGEDAHKRIDLSRHLLNDGFAVTILGTKDYDYPEKINFIKYDLNRSFNPFSDFKTVRQYKRIFSENTFDIVQTFDTKPAFLVPIAAYRLKVKIVRTITGLGKAFVSKDFKSAPIRFLYVFLHYIIRNRVSHTTFQNSEDRDIFLKNGLIKHSNHSMIYGSGIDLTKIGAVAPRKHEPFTAICVSRLIYEKGIVNFLEAAKICHAKGYHFKFLLVGPLEENSKKLNKNLIETYSAYVDWLGVRSDIYDLLRRSDTFVLPTWYREGFARVLLEASAMGLPLITTDVAGVRDIARHEKEALIVDTNNSNDLAEALIRMGTDKNLADKLSENALINVKLYSLAVISKNYSDLYKNTL</sequence>
<dbReference type="Proteomes" id="UP000310017">
    <property type="component" value="Chromosome"/>
</dbReference>
<dbReference type="GO" id="GO:0016757">
    <property type="term" value="F:glycosyltransferase activity"/>
    <property type="evidence" value="ECO:0007669"/>
    <property type="project" value="InterPro"/>
</dbReference>
<protein>
    <submittedName>
        <fullName evidence="3">Glycosyltransferase family 4 protein</fullName>
    </submittedName>
</protein>
<dbReference type="OrthoDB" id="9790710at2"/>
<evidence type="ECO:0000313" key="4">
    <source>
        <dbReference type="Proteomes" id="UP000310017"/>
    </source>
</evidence>
<feature type="domain" description="Glycosyl transferase family 1" evidence="1">
    <location>
        <begin position="182"/>
        <end position="339"/>
    </location>
</feature>
<evidence type="ECO:0000259" key="1">
    <source>
        <dbReference type="Pfam" id="PF00534"/>
    </source>
</evidence>
<organism evidence="3 4">
    <name type="scientific">Aggregatimonas sangjinii</name>
    <dbReference type="NCBI Taxonomy" id="2583587"/>
    <lineage>
        <taxon>Bacteria</taxon>
        <taxon>Pseudomonadati</taxon>
        <taxon>Bacteroidota</taxon>
        <taxon>Flavobacteriia</taxon>
        <taxon>Flavobacteriales</taxon>
        <taxon>Flavobacteriaceae</taxon>
        <taxon>Aggregatimonas</taxon>
    </lineage>
</organism>
<proteinExistence type="predicted"/>
<keyword evidence="3" id="KW-0808">Transferase</keyword>
<keyword evidence="4" id="KW-1185">Reference proteome</keyword>
<dbReference type="CDD" id="cd03808">
    <property type="entry name" value="GT4_CapM-like"/>
    <property type="match status" value="1"/>
</dbReference>